<comment type="caution">
    <text evidence="1">The sequence shown here is derived from an EMBL/GenBank/DDBJ whole genome shotgun (WGS) entry which is preliminary data.</text>
</comment>
<reference evidence="1 2" key="1">
    <citation type="submission" date="2023-02" db="EMBL/GenBank/DDBJ databases">
        <title>LHISI_Scaffold_Assembly.</title>
        <authorList>
            <person name="Stuart O.P."/>
            <person name="Cleave R."/>
            <person name="Magrath M.J.L."/>
            <person name="Mikheyev A.S."/>
        </authorList>
    </citation>
    <scope>NUCLEOTIDE SEQUENCE [LARGE SCALE GENOMIC DNA]</scope>
    <source>
        <strain evidence="1">Daus_M_001</strain>
        <tissue evidence="1">Leg muscle</tissue>
    </source>
</reference>
<proteinExistence type="predicted"/>
<name>A0ABQ9HQR1_9NEOP</name>
<organism evidence="1 2">
    <name type="scientific">Dryococelus australis</name>
    <dbReference type="NCBI Taxonomy" id="614101"/>
    <lineage>
        <taxon>Eukaryota</taxon>
        <taxon>Metazoa</taxon>
        <taxon>Ecdysozoa</taxon>
        <taxon>Arthropoda</taxon>
        <taxon>Hexapoda</taxon>
        <taxon>Insecta</taxon>
        <taxon>Pterygota</taxon>
        <taxon>Neoptera</taxon>
        <taxon>Polyneoptera</taxon>
        <taxon>Phasmatodea</taxon>
        <taxon>Verophasmatodea</taxon>
        <taxon>Anareolatae</taxon>
        <taxon>Phasmatidae</taxon>
        <taxon>Eurycanthinae</taxon>
        <taxon>Dryococelus</taxon>
    </lineage>
</organism>
<evidence type="ECO:0000313" key="1">
    <source>
        <dbReference type="EMBL" id="KAJ8886713.1"/>
    </source>
</evidence>
<dbReference type="EMBL" id="JARBHB010000004">
    <property type="protein sequence ID" value="KAJ8886713.1"/>
    <property type="molecule type" value="Genomic_DNA"/>
</dbReference>
<protein>
    <submittedName>
        <fullName evidence="1">Uncharacterized protein</fullName>
    </submittedName>
</protein>
<keyword evidence="2" id="KW-1185">Reference proteome</keyword>
<dbReference type="Proteomes" id="UP001159363">
    <property type="component" value="Chromosome X"/>
</dbReference>
<sequence>MVSWDELRQATLNPAWKKLCPEMVWDFKGIQEVEHTTETSVELRHYKQATEMCEELAQQLELKVDTSDINEHFASHDALIKLELMDPDTEQFENIHRHIYNMSSYKAIYDEKKHVTTQSTLNTFVRCRPQNIRRRPLVVNIRREAGRVYHTKGSLCTIIPLQCKHFLLHLGQGPHQ</sequence>
<accession>A0ABQ9HQR1</accession>
<gene>
    <name evidence="1" type="ORF">PR048_012925</name>
</gene>
<evidence type="ECO:0000313" key="2">
    <source>
        <dbReference type="Proteomes" id="UP001159363"/>
    </source>
</evidence>